<dbReference type="EMBL" id="CAJVRL010000100">
    <property type="protein sequence ID" value="CAG8960605.1"/>
    <property type="molecule type" value="Genomic_DNA"/>
</dbReference>
<dbReference type="AlphaFoldDB" id="A0A9N9PYQ7"/>
<keyword evidence="2" id="KW-1185">Reference proteome</keyword>
<proteinExistence type="predicted"/>
<reference evidence="1" key="1">
    <citation type="submission" date="2021-07" db="EMBL/GenBank/DDBJ databases">
        <authorList>
            <person name="Durling M."/>
        </authorList>
    </citation>
    <scope>NUCLEOTIDE SEQUENCE</scope>
</reference>
<protein>
    <submittedName>
        <fullName evidence="1">Uncharacterized protein</fullName>
    </submittedName>
</protein>
<gene>
    <name evidence="1" type="ORF">HYFRA_00013429</name>
</gene>
<sequence>MARECDLTSGRVPAVSVWTVASETLPGANRKWDVGVGVDVGDYLYLGCHSFARLTFSYGRGLEVIPHSLAGVKPWQSWPTVFQANIL</sequence>
<accession>A0A9N9PYQ7</accession>
<evidence type="ECO:0000313" key="2">
    <source>
        <dbReference type="Proteomes" id="UP000696280"/>
    </source>
</evidence>
<name>A0A9N9PYQ7_9HELO</name>
<dbReference type="Proteomes" id="UP000696280">
    <property type="component" value="Unassembled WGS sequence"/>
</dbReference>
<comment type="caution">
    <text evidence="1">The sequence shown here is derived from an EMBL/GenBank/DDBJ whole genome shotgun (WGS) entry which is preliminary data.</text>
</comment>
<evidence type="ECO:0000313" key="1">
    <source>
        <dbReference type="EMBL" id="CAG8960605.1"/>
    </source>
</evidence>
<organism evidence="1 2">
    <name type="scientific">Hymenoscyphus fraxineus</name>
    <dbReference type="NCBI Taxonomy" id="746836"/>
    <lineage>
        <taxon>Eukaryota</taxon>
        <taxon>Fungi</taxon>
        <taxon>Dikarya</taxon>
        <taxon>Ascomycota</taxon>
        <taxon>Pezizomycotina</taxon>
        <taxon>Leotiomycetes</taxon>
        <taxon>Helotiales</taxon>
        <taxon>Helotiaceae</taxon>
        <taxon>Hymenoscyphus</taxon>
    </lineage>
</organism>